<dbReference type="SUPFAM" id="SSF48452">
    <property type="entry name" value="TPR-like"/>
    <property type="match status" value="2"/>
</dbReference>
<dbReference type="Proteomes" id="UP000663852">
    <property type="component" value="Unassembled WGS sequence"/>
</dbReference>
<evidence type="ECO:0000256" key="3">
    <source>
        <dbReference type="PROSITE-ProRule" id="PRU00339"/>
    </source>
</evidence>
<keyword evidence="2 3" id="KW-0802">TPR repeat</keyword>
<dbReference type="InterPro" id="IPR019734">
    <property type="entry name" value="TPR_rpt"/>
</dbReference>
<accession>A0A815KZS6</accession>
<dbReference type="InterPro" id="IPR046906">
    <property type="entry name" value="Mab-21_HhH/H2TH-like"/>
</dbReference>
<evidence type="ECO:0000256" key="1">
    <source>
        <dbReference type="ARBA" id="ARBA00022737"/>
    </source>
</evidence>
<gene>
    <name evidence="5" type="ORF">EDS130_LOCUS36163</name>
</gene>
<dbReference type="OrthoDB" id="9988868at2759"/>
<keyword evidence="1" id="KW-0677">Repeat</keyword>
<dbReference type="PROSITE" id="PS50005">
    <property type="entry name" value="TPR"/>
    <property type="match status" value="2"/>
</dbReference>
<feature type="repeat" description="TPR" evidence="3">
    <location>
        <begin position="1155"/>
        <end position="1188"/>
    </location>
</feature>
<dbReference type="SMART" id="SM00028">
    <property type="entry name" value="TPR"/>
    <property type="match status" value="4"/>
</dbReference>
<evidence type="ECO:0000313" key="6">
    <source>
        <dbReference type="Proteomes" id="UP000663852"/>
    </source>
</evidence>
<dbReference type="PANTHER" id="PTHR45641">
    <property type="entry name" value="TETRATRICOPEPTIDE REPEAT PROTEIN (AFU_ORTHOLOGUE AFUA_6G03870)"/>
    <property type="match status" value="1"/>
</dbReference>
<feature type="domain" description="Mab-21-like HhH/H2TH-like" evidence="4">
    <location>
        <begin position="349"/>
        <end position="431"/>
    </location>
</feature>
<dbReference type="Pfam" id="PF20266">
    <property type="entry name" value="Mab-21_C"/>
    <property type="match status" value="1"/>
</dbReference>
<evidence type="ECO:0000313" key="5">
    <source>
        <dbReference type="EMBL" id="CAF1403229.1"/>
    </source>
</evidence>
<dbReference type="Pfam" id="PF13374">
    <property type="entry name" value="TPR_10"/>
    <property type="match status" value="1"/>
</dbReference>
<sequence length="1301" mass="151771">MATITKIGNQFFVSGSTIEGAAYARHFAQQSIQDLDMMLVEGRIISPSCILKLKDAVGFVQVKYDENYIQLSSHTPFSTKSNQNGILCINGLKMKEKYCGTESIYFLPTSTIITTGQTAINSASAEVKFKCNSSSITLDEQFENILNSIRRIKAQEHIECLQSKYILVCNTFLRSLSQFALPLISTIAEAENLNLQTFKDLISLTSPIYNIQMPQVIKVRLNDLLEFYEKYKHLGNESFLKEYIEYGQLCINNEADFVPALQLDFWPDDIQSFLERIHRHRPQLYQLIIDTTSMHLIPKWSEKTAKIDEELEFRYSFSEIERTLAMNRTRVEQILNGVARSIYYKYLKHRSLIPSYLIKTTVLWMCELRNLNDQFTDEDDDRTIALVLAEQWLVYVKEILSNGVCKHYFIDEMNLLGSCSTEALQTAIDILEHGVDLDADEKINIFIEQKNLLNQHRHTMENWFGNMKVKDILDAMNEYKLLKENWLCPSRDFQDNGSAIDCLHVLNLLRTLDGPYQQNWSTFKRLFLDTNETNWLPCLWGEAVDDCSPSDFVDSLVGLGNMLSQIQTAMEKEDFDGTINMAMNQHEFSGVQNILNDLIKPSNMVHNNLMTSWLPMLIETYFNELSTSTLFNARAPFQHRSIIDNHPNGPLSNLLKNLSLPSEWNSSMRQPFLQYGQHVSNNFFDLLNNAPDHDMTINDLIKYYEPPLQTSSQSVTTSSIPKQIISHATNSSSINKEEFTLVIFDPDFDIKTIEEDQYRSINDYVLFYAEKSQLLSSIQSINEEKILIIIFDQIFDRNFLDQLQNLNQVDSISIYSIQGNYDESIKNDYSKLIDIYTDKLLLFEQLRMRIKQLSTLIFGFHNVERICPTFEKFSKDNGIFFWNLLLKDYLMINSSADQSLLVEKCREYYRGNADEMENIELFEKTYRSENAFEWYLKHCFLSKQLNKAFRTADVEQLKLFRFFIDDLCSNIKSTNIVHRTVILSLDQYEMLLKNIGQLMTFSGLLINDTIETETIYSSSKTQVIVKFEVKNMNSIDLNNIFQLNSFEFDDNLQLWIAHLMMIDNGNEIKQQYLSIKQQTMEKMTLSIIMGDLLFTFQNLSKVQKYFENLQNEDDALIYNYYGNINYLKGEYDLALENFQISYELMISDERIKDTAFLLHDIGYVYDMKKDYKEAYDYHMRALEIRQIYSSEDDIQIGISLYNIGRTLVTMNNHDQALIYHQKALNIWEKKLPFNHHLIAQSLHSHGVVYFNKRDYTQASYYYKKALDLYEKITPRDEHGILMIKNILEQIQDLTAQQLITS</sequence>
<dbReference type="PANTHER" id="PTHR45641:SF19">
    <property type="entry name" value="NEPHROCYSTIN-3"/>
    <property type="match status" value="1"/>
</dbReference>
<dbReference type="InterPro" id="IPR011990">
    <property type="entry name" value="TPR-like_helical_dom_sf"/>
</dbReference>
<dbReference type="Pfam" id="PF13424">
    <property type="entry name" value="TPR_12"/>
    <property type="match status" value="1"/>
</dbReference>
<reference evidence="5" key="1">
    <citation type="submission" date="2021-02" db="EMBL/GenBank/DDBJ databases">
        <authorList>
            <person name="Nowell W R."/>
        </authorList>
    </citation>
    <scope>NUCLEOTIDE SEQUENCE</scope>
</reference>
<dbReference type="Gene3D" id="1.25.40.10">
    <property type="entry name" value="Tetratricopeptide repeat domain"/>
    <property type="match status" value="2"/>
</dbReference>
<evidence type="ECO:0000259" key="4">
    <source>
        <dbReference type="Pfam" id="PF20266"/>
    </source>
</evidence>
<proteinExistence type="predicted"/>
<dbReference type="EMBL" id="CAJNOJ010000331">
    <property type="protein sequence ID" value="CAF1403229.1"/>
    <property type="molecule type" value="Genomic_DNA"/>
</dbReference>
<organism evidence="5 6">
    <name type="scientific">Adineta ricciae</name>
    <name type="common">Rotifer</name>
    <dbReference type="NCBI Taxonomy" id="249248"/>
    <lineage>
        <taxon>Eukaryota</taxon>
        <taxon>Metazoa</taxon>
        <taxon>Spiralia</taxon>
        <taxon>Gnathifera</taxon>
        <taxon>Rotifera</taxon>
        <taxon>Eurotatoria</taxon>
        <taxon>Bdelloidea</taxon>
        <taxon>Adinetida</taxon>
        <taxon>Adinetidae</taxon>
        <taxon>Adineta</taxon>
    </lineage>
</organism>
<dbReference type="Gene3D" id="1.10.1410.40">
    <property type="match status" value="1"/>
</dbReference>
<protein>
    <recommendedName>
        <fullName evidence="4">Mab-21-like HhH/H2TH-like domain-containing protein</fullName>
    </recommendedName>
</protein>
<comment type="caution">
    <text evidence="5">The sequence shown here is derived from an EMBL/GenBank/DDBJ whole genome shotgun (WGS) entry which is preliminary data.</text>
</comment>
<name>A0A815KZS6_ADIRI</name>
<feature type="repeat" description="TPR" evidence="3">
    <location>
        <begin position="1239"/>
        <end position="1272"/>
    </location>
</feature>
<evidence type="ECO:0000256" key="2">
    <source>
        <dbReference type="ARBA" id="ARBA00022803"/>
    </source>
</evidence>